<proteinExistence type="predicted"/>
<dbReference type="AlphaFoldDB" id="A0A0F9AHA5"/>
<feature type="non-terminal residue" evidence="1">
    <location>
        <position position="39"/>
    </location>
</feature>
<organism evidence="1">
    <name type="scientific">marine sediment metagenome</name>
    <dbReference type="NCBI Taxonomy" id="412755"/>
    <lineage>
        <taxon>unclassified sequences</taxon>
        <taxon>metagenomes</taxon>
        <taxon>ecological metagenomes</taxon>
    </lineage>
</organism>
<sequence length="39" mass="4398">MSDLDELFEGHNNKPSIKIRDVPSGSRFVIVSDQQVPLE</sequence>
<dbReference type="EMBL" id="LAZR01042738">
    <property type="protein sequence ID" value="KKL08790.1"/>
    <property type="molecule type" value="Genomic_DNA"/>
</dbReference>
<accession>A0A0F9AHA5</accession>
<evidence type="ECO:0000313" key="1">
    <source>
        <dbReference type="EMBL" id="KKL08790.1"/>
    </source>
</evidence>
<gene>
    <name evidence="1" type="ORF">LCGC14_2572350</name>
</gene>
<comment type="caution">
    <text evidence="1">The sequence shown here is derived from an EMBL/GenBank/DDBJ whole genome shotgun (WGS) entry which is preliminary data.</text>
</comment>
<name>A0A0F9AHA5_9ZZZZ</name>
<protein>
    <submittedName>
        <fullName evidence="1">Uncharacterized protein</fullName>
    </submittedName>
</protein>
<reference evidence="1" key="1">
    <citation type="journal article" date="2015" name="Nature">
        <title>Complex archaea that bridge the gap between prokaryotes and eukaryotes.</title>
        <authorList>
            <person name="Spang A."/>
            <person name="Saw J.H."/>
            <person name="Jorgensen S.L."/>
            <person name="Zaremba-Niedzwiedzka K."/>
            <person name="Martijn J."/>
            <person name="Lind A.E."/>
            <person name="van Eijk R."/>
            <person name="Schleper C."/>
            <person name="Guy L."/>
            <person name="Ettema T.J."/>
        </authorList>
    </citation>
    <scope>NUCLEOTIDE SEQUENCE</scope>
</reference>